<gene>
    <name evidence="2" type="ORF">HUJ06_004293</name>
</gene>
<dbReference type="EMBL" id="DUZY01000007">
    <property type="protein sequence ID" value="DAD46063.1"/>
    <property type="molecule type" value="Genomic_DNA"/>
</dbReference>
<dbReference type="Proteomes" id="UP000607653">
    <property type="component" value="Unassembled WGS sequence"/>
</dbReference>
<evidence type="ECO:0000256" key="1">
    <source>
        <dbReference type="SAM" id="MobiDB-lite"/>
    </source>
</evidence>
<feature type="region of interest" description="Disordered" evidence="1">
    <location>
        <begin position="65"/>
        <end position="97"/>
    </location>
</feature>
<evidence type="ECO:0000313" key="3">
    <source>
        <dbReference type="Proteomes" id="UP000607653"/>
    </source>
</evidence>
<organism evidence="2 3">
    <name type="scientific">Nelumbo nucifera</name>
    <name type="common">Sacred lotus</name>
    <dbReference type="NCBI Taxonomy" id="4432"/>
    <lineage>
        <taxon>Eukaryota</taxon>
        <taxon>Viridiplantae</taxon>
        <taxon>Streptophyta</taxon>
        <taxon>Embryophyta</taxon>
        <taxon>Tracheophyta</taxon>
        <taxon>Spermatophyta</taxon>
        <taxon>Magnoliopsida</taxon>
        <taxon>Proteales</taxon>
        <taxon>Nelumbonaceae</taxon>
        <taxon>Nelumbo</taxon>
    </lineage>
</organism>
<feature type="region of interest" description="Disordered" evidence="1">
    <location>
        <begin position="1"/>
        <end position="47"/>
    </location>
</feature>
<keyword evidence="3" id="KW-1185">Reference proteome</keyword>
<name>A0A822ZMR1_NELNU</name>
<accession>A0A822ZMR1</accession>
<proteinExistence type="predicted"/>
<comment type="caution">
    <text evidence="2">The sequence shown here is derived from an EMBL/GenBank/DDBJ whole genome shotgun (WGS) entry which is preliminary data.</text>
</comment>
<evidence type="ECO:0000313" key="2">
    <source>
        <dbReference type="EMBL" id="DAD46063.1"/>
    </source>
</evidence>
<reference evidence="2 3" key="1">
    <citation type="journal article" date="2020" name="Mol. Biol. Evol.">
        <title>Distinct Expression and Methylation Patterns for Genes with Different Fates following a Single Whole-Genome Duplication in Flowering Plants.</title>
        <authorList>
            <person name="Shi T."/>
            <person name="Rahmani R.S."/>
            <person name="Gugger P.F."/>
            <person name="Wang M."/>
            <person name="Li H."/>
            <person name="Zhang Y."/>
            <person name="Li Z."/>
            <person name="Wang Q."/>
            <person name="Van de Peer Y."/>
            <person name="Marchal K."/>
            <person name="Chen J."/>
        </authorList>
    </citation>
    <scope>NUCLEOTIDE SEQUENCE [LARGE SCALE GENOMIC DNA]</scope>
    <source>
        <tissue evidence="2">Leaf</tissue>
    </source>
</reference>
<dbReference type="AlphaFoldDB" id="A0A822ZMR1"/>
<sequence>MAMDMKRAKNKAKVKMRIETNPQAHERQQVSGPRSGQEDALATMKATTKSKWVPKEVIGDRVTGFAEGLPPKVRNPHNAFVDKGDGDDEGDGDPPQPQFEVILGSSLVTDMDLDVLSAHGSQFISRCVPLSSSKRQAKQSSEILVSLALVGMVICSGGSPCE</sequence>
<protein>
    <submittedName>
        <fullName evidence="2">Uncharacterized protein</fullName>
    </submittedName>
</protein>